<dbReference type="PROSITE" id="PS50931">
    <property type="entry name" value="HTH_LYSR"/>
    <property type="match status" value="1"/>
</dbReference>
<dbReference type="GO" id="GO:0003700">
    <property type="term" value="F:DNA-binding transcription factor activity"/>
    <property type="evidence" value="ECO:0007669"/>
    <property type="project" value="InterPro"/>
</dbReference>
<dbReference type="Gene3D" id="1.10.10.10">
    <property type="entry name" value="Winged helix-like DNA-binding domain superfamily/Winged helix DNA-binding domain"/>
    <property type="match status" value="1"/>
</dbReference>
<dbReference type="Proteomes" id="UP000229329">
    <property type="component" value="Unassembled WGS sequence"/>
</dbReference>
<keyword evidence="4" id="KW-0010">Activator</keyword>
<evidence type="ECO:0000313" key="7">
    <source>
        <dbReference type="EMBL" id="PJG85012.1"/>
    </source>
</evidence>
<dbReference type="NCBIfam" id="NF008284">
    <property type="entry name" value="PRK11062.1"/>
    <property type="match status" value="1"/>
</dbReference>
<dbReference type="SUPFAM" id="SSF53850">
    <property type="entry name" value="Periplasmic binding protein-like II"/>
    <property type="match status" value="1"/>
</dbReference>
<organism evidence="7 8">
    <name type="scientific">Conservatibacter flavescens</name>
    <dbReference type="NCBI Taxonomy" id="28161"/>
    <lineage>
        <taxon>Bacteria</taxon>
        <taxon>Pseudomonadati</taxon>
        <taxon>Pseudomonadota</taxon>
        <taxon>Gammaproteobacteria</taxon>
        <taxon>Pasteurellales</taxon>
        <taxon>Pasteurellaceae</taxon>
        <taxon>Conservatibacter</taxon>
    </lineage>
</organism>
<dbReference type="GO" id="GO:2000142">
    <property type="term" value="P:regulation of DNA-templated transcription initiation"/>
    <property type="evidence" value="ECO:0007669"/>
    <property type="project" value="TreeGrafter"/>
</dbReference>
<dbReference type="PANTHER" id="PTHR30293:SF2">
    <property type="entry name" value="TRANSCRIPTIONAL ACTIVATOR PROTEIN NHAR"/>
    <property type="match status" value="1"/>
</dbReference>
<gene>
    <name evidence="7" type="ORF">CVP05_08265</name>
</gene>
<evidence type="ECO:0000313" key="8">
    <source>
        <dbReference type="Proteomes" id="UP000229329"/>
    </source>
</evidence>
<dbReference type="AlphaFoldDB" id="A0A2M8S1H6"/>
<evidence type="ECO:0000256" key="4">
    <source>
        <dbReference type="ARBA" id="ARBA00023159"/>
    </source>
</evidence>
<dbReference type="OrthoDB" id="464481at2"/>
<protein>
    <submittedName>
        <fullName evidence="7">Transcriptional activator NhaR</fullName>
    </submittedName>
</protein>
<keyword evidence="8" id="KW-1185">Reference proteome</keyword>
<dbReference type="Gene3D" id="3.40.190.290">
    <property type="match status" value="1"/>
</dbReference>
<dbReference type="SUPFAM" id="SSF46785">
    <property type="entry name" value="Winged helix' DNA-binding domain"/>
    <property type="match status" value="1"/>
</dbReference>
<feature type="domain" description="HTH lysR-type" evidence="6">
    <location>
        <begin position="6"/>
        <end position="63"/>
    </location>
</feature>
<dbReference type="PRINTS" id="PR00039">
    <property type="entry name" value="HTHLYSR"/>
</dbReference>
<comment type="caution">
    <text evidence="7">The sequence shown here is derived from an EMBL/GenBank/DDBJ whole genome shotgun (WGS) entry which is preliminary data.</text>
</comment>
<dbReference type="InterPro" id="IPR036388">
    <property type="entry name" value="WH-like_DNA-bd_sf"/>
</dbReference>
<dbReference type="Pfam" id="PF00126">
    <property type="entry name" value="HTH_1"/>
    <property type="match status" value="1"/>
</dbReference>
<evidence type="ECO:0000256" key="5">
    <source>
        <dbReference type="ARBA" id="ARBA00023163"/>
    </source>
</evidence>
<proteinExistence type="inferred from homology"/>
<evidence type="ECO:0000256" key="1">
    <source>
        <dbReference type="ARBA" id="ARBA00009437"/>
    </source>
</evidence>
<keyword evidence="5" id="KW-0804">Transcription</keyword>
<dbReference type="InterPro" id="IPR005119">
    <property type="entry name" value="LysR_subst-bd"/>
</dbReference>
<accession>A0A2M8S1H6</accession>
<dbReference type="PANTHER" id="PTHR30293">
    <property type="entry name" value="TRANSCRIPTIONAL REGULATORY PROTEIN NAC-RELATED"/>
    <property type="match status" value="1"/>
</dbReference>
<keyword evidence="2" id="KW-0805">Transcription regulation</keyword>
<keyword evidence="3" id="KW-0238">DNA-binding</keyword>
<evidence type="ECO:0000256" key="3">
    <source>
        <dbReference type="ARBA" id="ARBA00023125"/>
    </source>
</evidence>
<dbReference type="InterPro" id="IPR036390">
    <property type="entry name" value="WH_DNA-bd_sf"/>
</dbReference>
<reference evidence="7 8" key="1">
    <citation type="submission" date="2017-11" db="EMBL/GenBank/DDBJ databases">
        <title>Reclassification of Bisgaard taxon 7 as Conservatibacter flavescens gen. nov., sp. nov.</title>
        <authorList>
            <person name="Christensen H."/>
        </authorList>
    </citation>
    <scope>NUCLEOTIDE SEQUENCE [LARGE SCALE GENOMIC DNA]</scope>
    <source>
        <strain evidence="7 8">7_4</strain>
    </source>
</reference>
<sequence>MNHMHLNFNQLYYFWLVCKTGSVTQAAQSLNLTPQAVTSQIRALEQRFNGKLFKRHGRGVEPSQLGQLIFRYCEKMFTLSQEMMEIVNYHKENYLLFDVGVADALSKSLVSKILQRVVSQNNSMRLRCFESTHELLLEQLRQHKLDMLLSDCPIDSAQQAGIYSVKLGESDLSFFALNPILTKPFPACLEDNPMLLPGGRTALGRKVQSWLNQKGLNVDIIGEFDDAALMKAFGLSQNAVFIIPTVCKEEIEGLVEIGRTHEITESYYVIFVDRMVQHPSVKAICDENFDDIFLHTSTKNPKY</sequence>
<dbReference type="GO" id="GO:0003677">
    <property type="term" value="F:DNA binding"/>
    <property type="evidence" value="ECO:0007669"/>
    <property type="project" value="UniProtKB-KW"/>
</dbReference>
<dbReference type="EMBL" id="PHHA01000019">
    <property type="protein sequence ID" value="PJG85012.1"/>
    <property type="molecule type" value="Genomic_DNA"/>
</dbReference>
<evidence type="ECO:0000256" key="2">
    <source>
        <dbReference type="ARBA" id="ARBA00023015"/>
    </source>
</evidence>
<dbReference type="Pfam" id="PF03466">
    <property type="entry name" value="LysR_substrate"/>
    <property type="match status" value="1"/>
</dbReference>
<dbReference type="InterPro" id="IPR000847">
    <property type="entry name" value="LysR_HTH_N"/>
</dbReference>
<evidence type="ECO:0000259" key="6">
    <source>
        <dbReference type="PROSITE" id="PS50931"/>
    </source>
</evidence>
<comment type="similarity">
    <text evidence="1">Belongs to the LysR transcriptional regulatory family.</text>
</comment>
<name>A0A2M8S1H6_9PAST</name>